<sequence>MNSYGIVLVGYYGYRNFGDDLLLFSTLRLLKEVGYTGNIFIPSPARLKTFLNENSYDLNIKVIPRYNPISLKKVLRNSSLTIFGGGNLLQDETSVRSFLYYYYIARRTLKNGNKLLFLSQGFGPIRNPSNSQRLSLILSDYNTFGVLRDAVSFRFARKYSDRFYSGTDYGPYCLGTPKKLPSKDKNLALMIPRGLEMSEQIIEALKNRGYRKLCVMPFQNHCEVELVKRIERLALSKGLELVRAPENKNGIVEIFQKAGLVITERLHGAILAAWQATPFVWRSGRKTNRFFSSFGKLPLKFNENIESLKSALRCSEYFDYKSLSEKYTQELNQTIQLSKETLKKLLKEWR</sequence>
<dbReference type="RefSeq" id="WP_047754140.1">
    <property type="nucleotide sequence ID" value="NZ_CAJUHA010000019.1"/>
</dbReference>
<dbReference type="PANTHER" id="PTHR36836">
    <property type="entry name" value="COLANIC ACID BIOSYNTHESIS PROTEIN WCAK"/>
    <property type="match status" value="1"/>
</dbReference>
<protein>
    <recommendedName>
        <fullName evidence="1">Polysaccharide pyruvyl transferase domain-containing protein</fullName>
    </recommendedName>
</protein>
<dbReference type="OrthoDB" id="3199616at2"/>
<dbReference type="PATRIC" id="fig|1330330.3.peg.655"/>
<feature type="domain" description="Polysaccharide pyruvyl transferase" evidence="1">
    <location>
        <begin position="16"/>
        <end position="281"/>
    </location>
</feature>
<dbReference type="Proteomes" id="UP000035159">
    <property type="component" value="Chromosome"/>
</dbReference>
<dbReference type="AlphaFoldDB" id="A0A0G2Z5W9"/>
<keyword evidence="3" id="KW-1185">Reference proteome</keyword>
<dbReference type="Pfam" id="PF04230">
    <property type="entry name" value="PS_pyruv_trans"/>
    <property type="match status" value="1"/>
</dbReference>
<dbReference type="InterPro" id="IPR007345">
    <property type="entry name" value="Polysacch_pyruvyl_Trfase"/>
</dbReference>
<evidence type="ECO:0000259" key="1">
    <source>
        <dbReference type="Pfam" id="PF04230"/>
    </source>
</evidence>
<proteinExistence type="predicted"/>
<dbReference type="EMBL" id="CP011232">
    <property type="protein sequence ID" value="AKI97005.1"/>
    <property type="molecule type" value="Genomic_DNA"/>
</dbReference>
<organism evidence="2 3">
    <name type="scientific">Kosmotoga pacifica</name>
    <dbReference type="NCBI Taxonomy" id="1330330"/>
    <lineage>
        <taxon>Bacteria</taxon>
        <taxon>Thermotogati</taxon>
        <taxon>Thermotogota</taxon>
        <taxon>Thermotogae</taxon>
        <taxon>Kosmotogales</taxon>
        <taxon>Kosmotogaceae</taxon>
        <taxon>Kosmotoga</taxon>
    </lineage>
</organism>
<gene>
    <name evidence="2" type="ORF">IX53_03280</name>
</gene>
<dbReference type="STRING" id="1330330.IX53_03280"/>
<accession>A0A0G2Z5W9</accession>
<name>A0A0G2Z5W9_9BACT</name>
<evidence type="ECO:0000313" key="2">
    <source>
        <dbReference type="EMBL" id="AKI97005.1"/>
    </source>
</evidence>
<evidence type="ECO:0000313" key="3">
    <source>
        <dbReference type="Proteomes" id="UP000035159"/>
    </source>
</evidence>
<reference evidence="2 3" key="1">
    <citation type="submission" date="2015-04" db="EMBL/GenBank/DDBJ databases">
        <title>Complete Genome Sequence of Kosmotoga pacifica SLHLJ1.</title>
        <authorList>
            <person name="Jiang L.J."/>
            <person name="Shao Z.Z."/>
            <person name="Jebbar M."/>
        </authorList>
    </citation>
    <scope>NUCLEOTIDE SEQUENCE [LARGE SCALE GENOMIC DNA]</scope>
    <source>
        <strain evidence="2 3">SLHLJ1</strain>
    </source>
</reference>
<dbReference type="KEGG" id="kpf:IX53_03280"/>
<dbReference type="PANTHER" id="PTHR36836:SF1">
    <property type="entry name" value="COLANIC ACID BIOSYNTHESIS PROTEIN WCAK"/>
    <property type="match status" value="1"/>
</dbReference>